<evidence type="ECO:0000313" key="2">
    <source>
        <dbReference type="Proteomes" id="UP000033607"/>
    </source>
</evidence>
<reference evidence="1 2" key="1">
    <citation type="submission" date="2015-06" db="EMBL/GenBank/DDBJ databases">
        <title>Draft genome assembly of filamentous brackish cyanobacterium Limnoraphis robusta strain CS-951.</title>
        <authorList>
            <person name="Willis A."/>
            <person name="Parks M."/>
            <person name="Burford M.A."/>
        </authorList>
    </citation>
    <scope>NUCLEOTIDE SEQUENCE [LARGE SCALE GENOMIC DNA]</scope>
    <source>
        <strain evidence="1 2">CS-951</strain>
    </source>
</reference>
<accession>A0A0F5YNT9</accession>
<organism evidence="1 2">
    <name type="scientific">Limnoraphis robusta CS-951</name>
    <dbReference type="NCBI Taxonomy" id="1637645"/>
    <lineage>
        <taxon>Bacteria</taxon>
        <taxon>Bacillati</taxon>
        <taxon>Cyanobacteriota</taxon>
        <taxon>Cyanophyceae</taxon>
        <taxon>Oscillatoriophycideae</taxon>
        <taxon>Oscillatoriales</taxon>
        <taxon>Sirenicapillariaceae</taxon>
        <taxon>Limnoraphis</taxon>
    </lineage>
</organism>
<dbReference type="AlphaFoldDB" id="A0A0F5YNT9"/>
<gene>
    <name evidence="1" type="ORF">WN50_01030</name>
</gene>
<dbReference type="Proteomes" id="UP000033607">
    <property type="component" value="Unassembled WGS sequence"/>
</dbReference>
<evidence type="ECO:0000313" key="1">
    <source>
        <dbReference type="EMBL" id="KKD39860.1"/>
    </source>
</evidence>
<name>A0A0F5YNT9_9CYAN</name>
<sequence>MSCIHDVVNHALSTGYLSLEAEERLRQLLQTTRYGVEEMNAFVNLQLAAMAGQVRQESRELLRQKRESERALSCSTR</sequence>
<protein>
    <submittedName>
        <fullName evidence="1">Uncharacterized protein</fullName>
    </submittedName>
</protein>
<dbReference type="EMBL" id="LATL02000187">
    <property type="protein sequence ID" value="KKD39860.1"/>
    <property type="molecule type" value="Genomic_DNA"/>
</dbReference>
<comment type="caution">
    <text evidence="1">The sequence shown here is derived from an EMBL/GenBank/DDBJ whole genome shotgun (WGS) entry which is preliminary data.</text>
</comment>
<proteinExistence type="predicted"/>
<dbReference type="OrthoDB" id="466921at2"/>
<dbReference type="RefSeq" id="WP_046276637.1">
    <property type="nucleotide sequence ID" value="NZ_LATL02000187.1"/>
</dbReference>